<protein>
    <submittedName>
        <fullName evidence="6">AraC-like DNA-binding protein</fullName>
    </submittedName>
</protein>
<dbReference type="PANTHER" id="PTHR46796:SF6">
    <property type="entry name" value="ARAC SUBFAMILY"/>
    <property type="match status" value="1"/>
</dbReference>
<proteinExistence type="predicted"/>
<feature type="domain" description="HTH araC/xylS-type" evidence="5">
    <location>
        <begin position="149"/>
        <end position="248"/>
    </location>
</feature>
<accession>A0AAW5PCI4</accession>
<dbReference type="SMART" id="SM00342">
    <property type="entry name" value="HTH_ARAC"/>
    <property type="match status" value="1"/>
</dbReference>
<dbReference type="SUPFAM" id="SSF46689">
    <property type="entry name" value="Homeodomain-like"/>
    <property type="match status" value="2"/>
</dbReference>
<comment type="caution">
    <text evidence="6">The sequence shown here is derived from an EMBL/GenBank/DDBJ whole genome shotgun (WGS) entry which is preliminary data.</text>
</comment>
<name>A0AAW5PCI4_9BACT</name>
<keyword evidence="2 6" id="KW-0238">DNA-binding</keyword>
<gene>
    <name evidence="6" type="ORF">GGP99_002936</name>
</gene>
<dbReference type="Proteomes" id="UP001155110">
    <property type="component" value="Unassembled WGS sequence"/>
</dbReference>
<keyword evidence="1" id="KW-0805">Transcription regulation</keyword>
<dbReference type="PROSITE" id="PS01124">
    <property type="entry name" value="HTH_ARAC_FAMILY_2"/>
    <property type="match status" value="1"/>
</dbReference>
<dbReference type="RefSeq" id="WP_259059903.1">
    <property type="nucleotide sequence ID" value="NZ_JANTZM010000016.1"/>
</dbReference>
<dbReference type="InterPro" id="IPR050204">
    <property type="entry name" value="AraC_XylS_family_regulators"/>
</dbReference>
<dbReference type="AlphaFoldDB" id="A0AAW5PCI4"/>
<keyword evidence="3" id="KW-0804">Transcription</keyword>
<dbReference type="Gene3D" id="1.10.10.60">
    <property type="entry name" value="Homeodomain-like"/>
    <property type="match status" value="1"/>
</dbReference>
<dbReference type="PANTHER" id="PTHR46796">
    <property type="entry name" value="HTH-TYPE TRANSCRIPTIONAL ACTIVATOR RHAS-RELATED"/>
    <property type="match status" value="1"/>
</dbReference>
<dbReference type="GO" id="GO:0003700">
    <property type="term" value="F:DNA-binding transcription factor activity"/>
    <property type="evidence" value="ECO:0007669"/>
    <property type="project" value="InterPro"/>
</dbReference>
<organism evidence="6 7">
    <name type="scientific">Salinibacter ruber</name>
    <dbReference type="NCBI Taxonomy" id="146919"/>
    <lineage>
        <taxon>Bacteria</taxon>
        <taxon>Pseudomonadati</taxon>
        <taxon>Rhodothermota</taxon>
        <taxon>Rhodothermia</taxon>
        <taxon>Rhodothermales</taxon>
        <taxon>Salinibacteraceae</taxon>
        <taxon>Salinibacter</taxon>
    </lineage>
</organism>
<dbReference type="InterPro" id="IPR018060">
    <property type="entry name" value="HTH_AraC"/>
</dbReference>
<feature type="compositionally biased region" description="Basic and acidic residues" evidence="4">
    <location>
        <begin position="32"/>
        <end position="45"/>
    </location>
</feature>
<dbReference type="GO" id="GO:0043565">
    <property type="term" value="F:sequence-specific DNA binding"/>
    <property type="evidence" value="ECO:0007669"/>
    <property type="project" value="InterPro"/>
</dbReference>
<dbReference type="InterPro" id="IPR009057">
    <property type="entry name" value="Homeodomain-like_sf"/>
</dbReference>
<sequence>MSQASTVVLIVTDPAGFQAALDEDTSYRVLNPDRLEDKTLTDHSATDGPSDLENGPDLVISPLRPPDRALALYRRIRSDPQIPAVPALLLAPTASREPSKADLPTESVFDLPGVQATTREGLRALVAHRLAVCKPAARPPLDPDTSFRERVEAVVERNLDVPSFAVEELAGALGMSRRHLTRRMKEAFGTAPAAYIRARRLDRAKTLLAGAPPSVAAVAEAVGFRSASAFTKAFRRATGQVPTDYVREHDDASS</sequence>
<evidence type="ECO:0000256" key="2">
    <source>
        <dbReference type="ARBA" id="ARBA00023125"/>
    </source>
</evidence>
<evidence type="ECO:0000256" key="1">
    <source>
        <dbReference type="ARBA" id="ARBA00023015"/>
    </source>
</evidence>
<evidence type="ECO:0000313" key="6">
    <source>
        <dbReference type="EMBL" id="MCS4158952.1"/>
    </source>
</evidence>
<feature type="region of interest" description="Disordered" evidence="4">
    <location>
        <begin position="32"/>
        <end position="61"/>
    </location>
</feature>
<evidence type="ECO:0000256" key="3">
    <source>
        <dbReference type="ARBA" id="ARBA00023163"/>
    </source>
</evidence>
<evidence type="ECO:0000256" key="4">
    <source>
        <dbReference type="SAM" id="MobiDB-lite"/>
    </source>
</evidence>
<dbReference type="Pfam" id="PF12833">
    <property type="entry name" value="HTH_18"/>
    <property type="match status" value="1"/>
</dbReference>
<evidence type="ECO:0000313" key="7">
    <source>
        <dbReference type="Proteomes" id="UP001155110"/>
    </source>
</evidence>
<dbReference type="EMBL" id="JANTZM010000016">
    <property type="protein sequence ID" value="MCS4158952.1"/>
    <property type="molecule type" value="Genomic_DNA"/>
</dbReference>
<evidence type="ECO:0000259" key="5">
    <source>
        <dbReference type="PROSITE" id="PS01124"/>
    </source>
</evidence>
<reference evidence="6" key="1">
    <citation type="submission" date="2022-08" db="EMBL/GenBank/DDBJ databases">
        <title>Genomic Encyclopedia of Type Strains, Phase V (KMG-V): Genome sequencing to study the core and pangenomes of soil and plant-associated prokaryotes.</title>
        <authorList>
            <person name="Whitman W."/>
        </authorList>
    </citation>
    <scope>NUCLEOTIDE SEQUENCE</scope>
    <source>
        <strain evidence="6">SP3002</strain>
    </source>
</reference>